<keyword evidence="2" id="KW-1185">Reference proteome</keyword>
<dbReference type="AlphaFoldDB" id="A0A344UWL2"/>
<name>A0A344UWL2_9ACTN</name>
<protein>
    <submittedName>
        <fullName evidence="1">Methylmalonyl-CoA carboxyltransferase 12S subunit</fullName>
        <ecNumber evidence="1">2.1.3.1</ecNumber>
    </submittedName>
</protein>
<keyword evidence="1" id="KW-0808">Transferase</keyword>
<evidence type="ECO:0000313" key="2">
    <source>
        <dbReference type="Proteomes" id="UP000251995"/>
    </source>
</evidence>
<dbReference type="Proteomes" id="UP000251995">
    <property type="component" value="Chromosome"/>
</dbReference>
<evidence type="ECO:0000313" key="1">
    <source>
        <dbReference type="EMBL" id="AXE39660.1"/>
    </source>
</evidence>
<dbReference type="KEGG" id="acij:JS278_02522"/>
<organism evidence="1 2">
    <name type="scientific">Acidipropionibacterium virtanenii</name>
    <dbReference type="NCBI Taxonomy" id="2057246"/>
    <lineage>
        <taxon>Bacteria</taxon>
        <taxon>Bacillati</taxon>
        <taxon>Actinomycetota</taxon>
        <taxon>Actinomycetes</taxon>
        <taxon>Propionibacteriales</taxon>
        <taxon>Propionibacteriaceae</taxon>
        <taxon>Acidipropionibacterium</taxon>
    </lineage>
</organism>
<dbReference type="RefSeq" id="WP_114045506.1">
    <property type="nucleotide sequence ID" value="NZ_CP025198.1"/>
</dbReference>
<dbReference type="EMBL" id="CP025198">
    <property type="protein sequence ID" value="AXE39660.1"/>
    <property type="molecule type" value="Genomic_DNA"/>
</dbReference>
<dbReference type="OrthoDB" id="3711031at2"/>
<reference evidence="1 2" key="1">
    <citation type="submission" date="2017-12" db="EMBL/GenBank/DDBJ databases">
        <title>The whole genome sequence of the Acidipropionibacterium virtanenii sp. nov. type strain JS278.</title>
        <authorList>
            <person name="Laine P."/>
            <person name="Deptula P."/>
            <person name="Varmanen P."/>
            <person name="Auvinen P."/>
        </authorList>
    </citation>
    <scope>NUCLEOTIDE SEQUENCE [LARGE SCALE GENOMIC DNA]</scope>
    <source>
        <strain evidence="1 2">JS278</strain>
    </source>
</reference>
<accession>A0A344UWL2</accession>
<dbReference type="GO" id="GO:0047154">
    <property type="term" value="F:methylmalonyl-CoA carboxytransferase activity"/>
    <property type="evidence" value="ECO:0007669"/>
    <property type="project" value="UniProtKB-EC"/>
</dbReference>
<gene>
    <name evidence="1" type="ORF">JS278_02522</name>
</gene>
<proteinExistence type="predicted"/>
<dbReference type="EC" id="2.1.3.1" evidence="1"/>
<sequence>MTDNEKDRVIETLTRRLGALEADVSRLKAQSADIPEDVVTVISAAVAAYLGNDGKVQAIRFAPSENWTRQGRRALQNHSIR</sequence>